<dbReference type="AlphaFoldDB" id="A0A0A9FVT2"/>
<proteinExistence type="predicted"/>
<name>A0A0A9FVT2_ARUDO</name>
<protein>
    <submittedName>
        <fullName evidence="1">Uncharacterized protein</fullName>
    </submittedName>
</protein>
<reference evidence="1" key="2">
    <citation type="journal article" date="2015" name="Data Brief">
        <title>Shoot transcriptome of the giant reed, Arundo donax.</title>
        <authorList>
            <person name="Barrero R.A."/>
            <person name="Guerrero F.D."/>
            <person name="Moolhuijzen P."/>
            <person name="Goolsby J.A."/>
            <person name="Tidwell J."/>
            <person name="Bellgard S.E."/>
            <person name="Bellgard M.I."/>
        </authorList>
    </citation>
    <scope>NUCLEOTIDE SEQUENCE</scope>
    <source>
        <tissue evidence="1">Shoot tissue taken approximately 20 cm above the soil surface</tissue>
    </source>
</reference>
<reference evidence="1" key="1">
    <citation type="submission" date="2014-09" db="EMBL/GenBank/DDBJ databases">
        <authorList>
            <person name="Magalhaes I.L.F."/>
            <person name="Oliveira U."/>
            <person name="Santos F.R."/>
            <person name="Vidigal T.H.D.A."/>
            <person name="Brescovit A.D."/>
            <person name="Santos A.J."/>
        </authorList>
    </citation>
    <scope>NUCLEOTIDE SEQUENCE</scope>
    <source>
        <tissue evidence="1">Shoot tissue taken approximately 20 cm above the soil surface</tissue>
    </source>
</reference>
<evidence type="ECO:0000313" key="1">
    <source>
        <dbReference type="EMBL" id="JAE16377.1"/>
    </source>
</evidence>
<dbReference type="EMBL" id="GBRH01181519">
    <property type="protein sequence ID" value="JAE16377.1"/>
    <property type="molecule type" value="Transcribed_RNA"/>
</dbReference>
<organism evidence="1">
    <name type="scientific">Arundo donax</name>
    <name type="common">Giant reed</name>
    <name type="synonym">Donax arundinaceus</name>
    <dbReference type="NCBI Taxonomy" id="35708"/>
    <lineage>
        <taxon>Eukaryota</taxon>
        <taxon>Viridiplantae</taxon>
        <taxon>Streptophyta</taxon>
        <taxon>Embryophyta</taxon>
        <taxon>Tracheophyta</taxon>
        <taxon>Spermatophyta</taxon>
        <taxon>Magnoliopsida</taxon>
        <taxon>Liliopsida</taxon>
        <taxon>Poales</taxon>
        <taxon>Poaceae</taxon>
        <taxon>PACMAD clade</taxon>
        <taxon>Arundinoideae</taxon>
        <taxon>Arundineae</taxon>
        <taxon>Arundo</taxon>
    </lineage>
</organism>
<sequence length="34" mass="3754">MDHLPCGNKKTMSSHTGYIDLHTCIQELTSSASF</sequence>
<accession>A0A0A9FVT2</accession>